<protein>
    <submittedName>
        <fullName evidence="1">Recombinase family protein</fullName>
    </submittedName>
</protein>
<sequence length="123" mass="13876">MRRWCREHGHRLVKLFIEKAVSGTVAGDERPELGAALSWIEDKKADGIVAPNLDRLARELVVQEAALAQTWKHGGRAFMADQGELLPDEPEDPTNRKTRRTGRPEDPEDPRTRKTRCAPPCAR</sequence>
<keyword evidence="2" id="KW-1185">Reference proteome</keyword>
<dbReference type="EMBL" id="CP146023">
    <property type="protein sequence ID" value="WWQ69385.1"/>
    <property type="molecule type" value="Genomic_DNA"/>
</dbReference>
<geneLocation type="plasmid" evidence="1 2">
    <name>p1</name>
</geneLocation>
<proteinExistence type="predicted"/>
<name>A0ACD5AQR9_9ACTN</name>
<accession>A0ACD5AQR9</accession>
<gene>
    <name evidence="1" type="ORF">V2W30_40085</name>
</gene>
<evidence type="ECO:0000313" key="2">
    <source>
        <dbReference type="Proteomes" id="UP001432251"/>
    </source>
</evidence>
<dbReference type="Proteomes" id="UP001432251">
    <property type="component" value="Plasmid p1"/>
</dbReference>
<reference evidence="1" key="1">
    <citation type="journal article" date="2025" name="Int. J. Syst. Evol. Microbiol.">
        <title>Streptomyces citrinus sp. nov., with yellow diffusible pigment.</title>
        <authorList>
            <person name="He Y."/>
            <person name="Yang E."/>
            <person name="Xu J."/>
            <person name="Sun Y."/>
            <person name="Sun L."/>
        </authorList>
    </citation>
    <scope>NUCLEOTIDE SEQUENCE</scope>
    <source>
        <strain evidence="1">Q6</strain>
    </source>
</reference>
<keyword evidence="1" id="KW-0614">Plasmid</keyword>
<evidence type="ECO:0000313" key="1">
    <source>
        <dbReference type="EMBL" id="WWQ69385.1"/>
    </source>
</evidence>
<organism evidence="1 2">
    <name type="scientific">Streptomyces citrinus</name>
    <dbReference type="NCBI Taxonomy" id="3118173"/>
    <lineage>
        <taxon>Bacteria</taxon>
        <taxon>Bacillati</taxon>
        <taxon>Actinomycetota</taxon>
        <taxon>Actinomycetes</taxon>
        <taxon>Kitasatosporales</taxon>
        <taxon>Streptomycetaceae</taxon>
        <taxon>Streptomyces</taxon>
    </lineage>
</organism>